<protein>
    <submittedName>
        <fullName evidence="3">Uncharacterized protein</fullName>
    </submittedName>
</protein>
<keyword evidence="4" id="KW-1185">Reference proteome</keyword>
<proteinExistence type="predicted"/>
<dbReference type="Proteomes" id="UP000434409">
    <property type="component" value="Unassembled WGS sequence"/>
</dbReference>
<feature type="compositionally biased region" description="Polar residues" evidence="1">
    <location>
        <begin position="106"/>
        <end position="126"/>
    </location>
</feature>
<gene>
    <name evidence="3" type="ORF">FYJ34_05645</name>
</gene>
<accession>A0A6N7USL6</accession>
<reference evidence="3 4" key="1">
    <citation type="submission" date="2019-08" db="EMBL/GenBank/DDBJ databases">
        <title>In-depth cultivation of the pig gut microbiome towards novel bacterial diversity and tailored functional studies.</title>
        <authorList>
            <person name="Wylensek D."/>
            <person name="Hitch T.C.A."/>
            <person name="Clavel T."/>
        </authorList>
    </citation>
    <scope>NUCLEOTIDE SEQUENCE [LARGE SCALE GENOMIC DNA]</scope>
    <source>
        <strain evidence="3 4">68-1-5</strain>
    </source>
</reference>
<feature type="compositionally biased region" description="Basic and acidic residues" evidence="1">
    <location>
        <begin position="27"/>
        <end position="58"/>
    </location>
</feature>
<dbReference type="AlphaFoldDB" id="A0A6N7USL6"/>
<feature type="region of interest" description="Disordered" evidence="1">
    <location>
        <begin position="24"/>
        <end position="126"/>
    </location>
</feature>
<keyword evidence="2" id="KW-0732">Signal</keyword>
<feature type="chain" id="PRO_5038460039" evidence="2">
    <location>
        <begin position="22"/>
        <end position="220"/>
    </location>
</feature>
<evidence type="ECO:0000313" key="4">
    <source>
        <dbReference type="Proteomes" id="UP000434409"/>
    </source>
</evidence>
<organism evidence="3 4">
    <name type="scientific">Suipraeoptans intestinalis</name>
    <dbReference type="NCBI Taxonomy" id="2606628"/>
    <lineage>
        <taxon>Bacteria</taxon>
        <taxon>Bacillati</taxon>
        <taxon>Bacillota</taxon>
        <taxon>Clostridia</taxon>
        <taxon>Lachnospirales</taxon>
        <taxon>Lachnospiraceae</taxon>
        <taxon>Suipraeoptans</taxon>
    </lineage>
</organism>
<dbReference type="RefSeq" id="WP_154476936.1">
    <property type="nucleotide sequence ID" value="NZ_VULY01000018.1"/>
</dbReference>
<sequence>MKRLISAACVAAFLVALGVGAQMETGAETKQKMKVEQTEKKKEEKKTKNKVEVKKEEAADKEEVEAVKEEEKKAEVSSTEGSEKKKEAEKAGGTGVEAKQKESAKSAETSGSGNTSQTEPKAHSHNWQPVYTTITVTDQAAWTEQVPVYRQEAWKQCNTCGADITGQTSRQHEEATGCPCGGYGTAYRQVLDHYNTINHPAVTHQEQQITGYRCSCGATQ</sequence>
<feature type="signal peptide" evidence="2">
    <location>
        <begin position="1"/>
        <end position="21"/>
    </location>
</feature>
<feature type="compositionally biased region" description="Basic and acidic residues" evidence="1">
    <location>
        <begin position="64"/>
        <end position="90"/>
    </location>
</feature>
<name>A0A6N7USL6_9FIRM</name>
<dbReference type="EMBL" id="VULY01000018">
    <property type="protein sequence ID" value="MSR93758.1"/>
    <property type="molecule type" value="Genomic_DNA"/>
</dbReference>
<evidence type="ECO:0000313" key="3">
    <source>
        <dbReference type="EMBL" id="MSR93758.1"/>
    </source>
</evidence>
<evidence type="ECO:0000256" key="2">
    <source>
        <dbReference type="SAM" id="SignalP"/>
    </source>
</evidence>
<evidence type="ECO:0000256" key="1">
    <source>
        <dbReference type="SAM" id="MobiDB-lite"/>
    </source>
</evidence>
<comment type="caution">
    <text evidence="3">The sequence shown here is derived from an EMBL/GenBank/DDBJ whole genome shotgun (WGS) entry which is preliminary data.</text>
</comment>